<evidence type="ECO:0000313" key="3">
    <source>
        <dbReference type="Proteomes" id="UP000050420"/>
    </source>
</evidence>
<reference evidence="1 3" key="1">
    <citation type="submission" date="2015-09" db="EMBL/GenBank/DDBJ databases">
        <title>Genome announcement of multiple Pseudomonas syringae strains.</title>
        <authorList>
            <person name="Thakur S."/>
            <person name="Wang P.W."/>
            <person name="Gong Y."/>
            <person name="Weir B.S."/>
            <person name="Guttman D.S."/>
        </authorList>
    </citation>
    <scope>NUCLEOTIDE SEQUENCE [LARGE SCALE GENOMIC DNA]</scope>
    <source>
        <strain evidence="1 3">ICMP4331</strain>
    </source>
</reference>
<name>A0A0P9W6A9_PSEA0</name>
<organism evidence="1 3">
    <name type="scientific">Pseudomonas amygdali pv. mori</name>
    <dbReference type="NCBI Taxonomy" id="34065"/>
    <lineage>
        <taxon>Bacteria</taxon>
        <taxon>Pseudomonadati</taxon>
        <taxon>Pseudomonadota</taxon>
        <taxon>Gammaproteobacteria</taxon>
        <taxon>Pseudomonadales</taxon>
        <taxon>Pseudomonadaceae</taxon>
        <taxon>Pseudomonas</taxon>
        <taxon>Pseudomonas amygdali</taxon>
    </lineage>
</organism>
<dbReference type="Proteomes" id="UP000050420">
    <property type="component" value="Unassembled WGS sequence"/>
</dbReference>
<dbReference type="EMBL" id="LJQU01000244">
    <property type="protein sequence ID" value="KPX95357.1"/>
    <property type="molecule type" value="Genomic_DNA"/>
</dbReference>
<dbReference type="Proteomes" id="UP000276194">
    <property type="component" value="Unassembled WGS sequence"/>
</dbReference>
<evidence type="ECO:0000313" key="2">
    <source>
        <dbReference type="EMBL" id="RMT20044.1"/>
    </source>
</evidence>
<accession>A0A0P9W6A9</accession>
<evidence type="ECO:0000313" key="4">
    <source>
        <dbReference type="Proteomes" id="UP000276194"/>
    </source>
</evidence>
<evidence type="ECO:0000313" key="1">
    <source>
        <dbReference type="EMBL" id="KPX95357.1"/>
    </source>
</evidence>
<comment type="caution">
    <text evidence="1">The sequence shown here is derived from an EMBL/GenBank/DDBJ whole genome shotgun (WGS) entry which is preliminary data.</text>
</comment>
<proteinExistence type="predicted"/>
<reference evidence="2 4" key="2">
    <citation type="submission" date="2018-08" db="EMBL/GenBank/DDBJ databases">
        <title>Recombination of ecologically and evolutionarily significant loci maintains genetic cohesion in the Pseudomonas syringae species complex.</title>
        <authorList>
            <person name="Dillon M."/>
            <person name="Thakur S."/>
            <person name="Almeida R.N.D."/>
            <person name="Weir B.S."/>
            <person name="Guttman D.S."/>
        </authorList>
    </citation>
    <scope>NUCLEOTIDE SEQUENCE [LARGE SCALE GENOMIC DNA]</scope>
    <source>
        <strain evidence="2 4">ICMP 6941</strain>
    </source>
</reference>
<protein>
    <submittedName>
        <fullName evidence="1">Uncharacterized protein</fullName>
    </submittedName>
</protein>
<dbReference type="AlphaFoldDB" id="A0A0P9W6A9"/>
<sequence length="126" mass="13728">MPQRLSQPGRDTQQDVPRIAVIAVSLEAELLVTIAQVKLCADVTQCAFIDPRGLLHDLVQLGQAHVSGCHIAPALFAGFVVMQRVPDAGIAMIKIDGRWKSGLVYVLGDVRIVLPLTRFPHRILVS</sequence>
<dbReference type="EMBL" id="RBTD01000235">
    <property type="protein sequence ID" value="RMT20044.1"/>
    <property type="molecule type" value="Genomic_DNA"/>
</dbReference>
<gene>
    <name evidence="1" type="ORF">ALO63_103117</name>
    <name evidence="2" type="ORF">ALP52_102919</name>
</gene>